<proteinExistence type="predicted"/>
<protein>
    <submittedName>
        <fullName evidence="1">Uncharacterized protein</fullName>
    </submittedName>
</protein>
<sequence length="59" mass="6312">MSGRVDRLVRQEATATSSLGCAAHPNMAIDGFMGVRASEIAVVSEHEVAARHTDLPVRH</sequence>
<keyword evidence="2" id="KW-1185">Reference proteome</keyword>
<organism evidence="1 2">
    <name type="scientific">Streptomyces albiflavescens</name>
    <dbReference type="NCBI Taxonomy" id="1623582"/>
    <lineage>
        <taxon>Bacteria</taxon>
        <taxon>Bacillati</taxon>
        <taxon>Actinomycetota</taxon>
        <taxon>Actinomycetes</taxon>
        <taxon>Kitasatosporales</taxon>
        <taxon>Streptomycetaceae</taxon>
        <taxon>Streptomyces</taxon>
    </lineage>
</organism>
<reference evidence="1 2" key="1">
    <citation type="journal article" date="2014" name="Int. J. Syst. Evol. Microbiol.">
        <title>Complete genome sequence of Corynebacterium casei LMG S-19264T (=DSM 44701T), isolated from a smear-ripened cheese.</title>
        <authorList>
            <consortium name="US DOE Joint Genome Institute (JGI-PGF)"/>
            <person name="Walter F."/>
            <person name="Albersmeier A."/>
            <person name="Kalinowski J."/>
            <person name="Ruckert C."/>
        </authorList>
    </citation>
    <scope>NUCLEOTIDE SEQUENCE [LARGE SCALE GENOMIC DNA]</scope>
    <source>
        <strain evidence="1 2">CGMCC 4.7111</strain>
    </source>
</reference>
<accession>A0A918DB63</accession>
<dbReference type="AlphaFoldDB" id="A0A918DB63"/>
<comment type="caution">
    <text evidence="1">The sequence shown here is derived from an EMBL/GenBank/DDBJ whole genome shotgun (WGS) entry which is preliminary data.</text>
</comment>
<dbReference type="EMBL" id="BMMM01000030">
    <property type="protein sequence ID" value="GGN94344.1"/>
    <property type="molecule type" value="Genomic_DNA"/>
</dbReference>
<gene>
    <name evidence="1" type="ORF">GCM10011579_093740</name>
</gene>
<evidence type="ECO:0000313" key="2">
    <source>
        <dbReference type="Proteomes" id="UP000600365"/>
    </source>
</evidence>
<name>A0A918DB63_9ACTN</name>
<dbReference type="Proteomes" id="UP000600365">
    <property type="component" value="Unassembled WGS sequence"/>
</dbReference>
<evidence type="ECO:0000313" key="1">
    <source>
        <dbReference type="EMBL" id="GGN94344.1"/>
    </source>
</evidence>